<keyword evidence="2" id="KW-1185">Reference proteome</keyword>
<dbReference type="EMBL" id="CP077077">
    <property type="protein sequence ID" value="QXH56597.1"/>
    <property type="molecule type" value="Genomic_DNA"/>
</dbReference>
<reference evidence="1 2" key="1">
    <citation type="journal article" date="2021" name="Microorganisms">
        <title>The Ever-Expanding Pseudomonas Genus: Description of 43 New Species and Partition of the Pseudomonas putida Group.</title>
        <authorList>
            <person name="Girard L."/>
            <person name="Lood C."/>
            <person name="Hofte M."/>
            <person name="Vandamme P."/>
            <person name="Rokni-Zadeh H."/>
            <person name="van Noort V."/>
            <person name="Lavigne R."/>
            <person name="De Mot R."/>
        </authorList>
    </citation>
    <scope>NUCLEOTIDE SEQUENCE [LARGE SCALE GENOMIC DNA]</scope>
    <source>
        <strain evidence="1 2">COW77</strain>
    </source>
</reference>
<dbReference type="Proteomes" id="UP000824010">
    <property type="component" value="Chromosome"/>
</dbReference>
<evidence type="ECO:0000313" key="1">
    <source>
        <dbReference type="EMBL" id="QXH56597.1"/>
    </source>
</evidence>
<proteinExistence type="predicted"/>
<accession>A0ABX8NKR6</accession>
<sequence>MDNEAGKRTQLFVGVRKTNGQIGYLSESLSIPEFFELVRPRDHHAPVLVDFSPVIEALHSLHNNAGDEEVITKYKAMYSYWHDSISYSNIQIRAPKCESLSKAANELLITLESRILNYSNAYRHRRTGDSSKNLTIILALEKEVNIAVDTLLCFIHSKASLEISSFKKDMVLGEYCSRLLKVLGSLFNEVLEYKTYNNQFQLGRDSLLFYLAMTNIRVVDSYSQLLPHYENNQDLRLGVLHRGERNNAWDGYDNYEEIMTRYRVPNDNELKMAEVLRDLCYKVRSVNSLINTLKDEFVEWESSENSIEELKSLISFAPPTVNS</sequence>
<protein>
    <submittedName>
        <fullName evidence="1">Uncharacterized protein</fullName>
    </submittedName>
</protein>
<name>A0ABX8NKR6_9PSED</name>
<dbReference type="RefSeq" id="WP_217867731.1">
    <property type="nucleotide sequence ID" value="NZ_CP077077.1"/>
</dbReference>
<gene>
    <name evidence="1" type="ORF">KSS90_25345</name>
</gene>
<organism evidence="1 2">
    <name type="scientific">Pseudomonas maumuensis</name>
    <dbReference type="NCBI Taxonomy" id="2842354"/>
    <lineage>
        <taxon>Bacteria</taxon>
        <taxon>Pseudomonadati</taxon>
        <taxon>Pseudomonadota</taxon>
        <taxon>Gammaproteobacteria</taxon>
        <taxon>Pseudomonadales</taxon>
        <taxon>Pseudomonadaceae</taxon>
        <taxon>Pseudomonas</taxon>
    </lineage>
</organism>
<evidence type="ECO:0000313" key="2">
    <source>
        <dbReference type="Proteomes" id="UP000824010"/>
    </source>
</evidence>